<feature type="domain" description="CHCH" evidence="3">
    <location>
        <begin position="87"/>
        <end position="120"/>
    </location>
</feature>
<dbReference type="Pfam" id="PF06747">
    <property type="entry name" value="CHCH"/>
    <property type="match status" value="1"/>
</dbReference>
<dbReference type="PANTHER" id="PTHR13523">
    <property type="entry name" value="COILED-COIL-HELIX-COILED-COIL-HELIX DOMAIN CONTAINING 2/NUR77"/>
    <property type="match status" value="1"/>
</dbReference>
<evidence type="ECO:0000313" key="5">
    <source>
        <dbReference type="Proteomes" id="UP001396334"/>
    </source>
</evidence>
<dbReference type="InterPro" id="IPR055304">
    <property type="entry name" value="CHCHD2/10-like"/>
</dbReference>
<keyword evidence="1" id="KW-1015">Disulfide bond</keyword>
<gene>
    <name evidence="4" type="ORF">V6N11_074055</name>
</gene>
<accession>A0ABR1ZS70</accession>
<dbReference type="InterPro" id="IPR010625">
    <property type="entry name" value="CHCH"/>
</dbReference>
<dbReference type="PANTHER" id="PTHR13523:SF18">
    <property type="entry name" value="CHCH DOMAIN-CONTAINING PROTEIN"/>
    <property type="match status" value="1"/>
</dbReference>
<dbReference type="EMBL" id="JBBPBN010000643">
    <property type="protein sequence ID" value="KAK8483547.1"/>
    <property type="molecule type" value="Genomic_DNA"/>
</dbReference>
<evidence type="ECO:0000256" key="2">
    <source>
        <dbReference type="SAM" id="MobiDB-lite"/>
    </source>
</evidence>
<sequence>MARRSSGRKSAPRPAARAPSNNVPSKPASSAPGSGLVAAIADGIGWGVGTAMAHRAVDAIVGPRVIKHETVAAPAPNMNNVMNSDACGGQSKALSDCLSNFGSDISKCQFYMNMLQKCRQSSGAALGV</sequence>
<feature type="region of interest" description="Disordered" evidence="2">
    <location>
        <begin position="1"/>
        <end position="33"/>
    </location>
</feature>
<protein>
    <recommendedName>
        <fullName evidence="3">CHCH domain-containing protein</fullName>
    </recommendedName>
</protein>
<name>A0ABR1ZS70_9ROSI</name>
<evidence type="ECO:0000256" key="1">
    <source>
        <dbReference type="ARBA" id="ARBA00023157"/>
    </source>
</evidence>
<feature type="compositionally biased region" description="Basic residues" evidence="2">
    <location>
        <begin position="1"/>
        <end position="11"/>
    </location>
</feature>
<organism evidence="4 5">
    <name type="scientific">Hibiscus sabdariffa</name>
    <name type="common">roselle</name>
    <dbReference type="NCBI Taxonomy" id="183260"/>
    <lineage>
        <taxon>Eukaryota</taxon>
        <taxon>Viridiplantae</taxon>
        <taxon>Streptophyta</taxon>
        <taxon>Embryophyta</taxon>
        <taxon>Tracheophyta</taxon>
        <taxon>Spermatophyta</taxon>
        <taxon>Magnoliopsida</taxon>
        <taxon>eudicotyledons</taxon>
        <taxon>Gunneridae</taxon>
        <taxon>Pentapetalae</taxon>
        <taxon>rosids</taxon>
        <taxon>malvids</taxon>
        <taxon>Malvales</taxon>
        <taxon>Malvaceae</taxon>
        <taxon>Malvoideae</taxon>
        <taxon>Hibiscus</taxon>
    </lineage>
</organism>
<comment type="caution">
    <text evidence="4">The sequence shown here is derived from an EMBL/GenBank/DDBJ whole genome shotgun (WGS) entry which is preliminary data.</text>
</comment>
<evidence type="ECO:0000259" key="3">
    <source>
        <dbReference type="Pfam" id="PF06747"/>
    </source>
</evidence>
<proteinExistence type="predicted"/>
<evidence type="ECO:0000313" key="4">
    <source>
        <dbReference type="EMBL" id="KAK8483547.1"/>
    </source>
</evidence>
<keyword evidence="5" id="KW-1185">Reference proteome</keyword>
<feature type="compositionally biased region" description="Low complexity" evidence="2">
    <location>
        <begin position="12"/>
        <end position="33"/>
    </location>
</feature>
<reference evidence="4 5" key="1">
    <citation type="journal article" date="2024" name="G3 (Bethesda)">
        <title>Genome assembly of Hibiscus sabdariffa L. provides insights into metabolisms of medicinal natural products.</title>
        <authorList>
            <person name="Kim T."/>
        </authorList>
    </citation>
    <scope>NUCLEOTIDE SEQUENCE [LARGE SCALE GENOMIC DNA]</scope>
    <source>
        <strain evidence="4">TK-2024</strain>
        <tissue evidence="4">Old leaves</tissue>
    </source>
</reference>
<dbReference type="Proteomes" id="UP001396334">
    <property type="component" value="Unassembled WGS sequence"/>
</dbReference>